<sequence length="261" mass="28363">MKLADPTTHKDWLPPHSFAWYAQLEALTGEYAYPWHSTTAGRDGEQIFDKEVAELVPGQRVLDIGCGDGAYTISWSPSVKSIVGLDVTPGFIETGNAHKLANVSFVAASTKAALPFANGEFDCAYNRKGPTSAYPDLSRVVRQGGLILGLHPGDHRLGELAGLIPTLFKAVIPAERPVLDKLESQLAGGNFAQSSVDLVTHLEYLHQPLDVIRLSCFGQTSAVHEMMISEVLPAVEQHFREHATPSGLAVSNEYYIVRITV</sequence>
<evidence type="ECO:0000259" key="1">
    <source>
        <dbReference type="Pfam" id="PF13649"/>
    </source>
</evidence>
<dbReference type="EMBL" id="CP021780">
    <property type="protein sequence ID" value="ASA21433.1"/>
    <property type="molecule type" value="Genomic_DNA"/>
</dbReference>
<proteinExistence type="predicted"/>
<keyword evidence="2" id="KW-0489">Methyltransferase</keyword>
<protein>
    <submittedName>
        <fullName evidence="2">SAM-dependent methyltransferase</fullName>
    </submittedName>
</protein>
<evidence type="ECO:0000313" key="3">
    <source>
        <dbReference type="Proteomes" id="UP000249890"/>
    </source>
</evidence>
<dbReference type="GO" id="GO:0008168">
    <property type="term" value="F:methyltransferase activity"/>
    <property type="evidence" value="ECO:0007669"/>
    <property type="project" value="UniProtKB-KW"/>
</dbReference>
<feature type="domain" description="Methyltransferase" evidence="1">
    <location>
        <begin position="61"/>
        <end position="142"/>
    </location>
</feature>
<dbReference type="Gene3D" id="3.40.50.150">
    <property type="entry name" value="Vaccinia Virus protein VP39"/>
    <property type="match status" value="1"/>
</dbReference>
<dbReference type="SUPFAM" id="SSF53335">
    <property type="entry name" value="S-adenosyl-L-methionine-dependent methyltransferases"/>
    <property type="match status" value="1"/>
</dbReference>
<dbReference type="InterPro" id="IPR041698">
    <property type="entry name" value="Methyltransf_25"/>
</dbReference>
<dbReference type="OrthoDB" id="5522265at2"/>
<dbReference type="CDD" id="cd02440">
    <property type="entry name" value="AdoMet_MTases"/>
    <property type="match status" value="1"/>
</dbReference>
<dbReference type="PANTHER" id="PTHR43464">
    <property type="entry name" value="METHYLTRANSFERASE"/>
    <property type="match status" value="1"/>
</dbReference>
<keyword evidence="3" id="KW-1185">Reference proteome</keyword>
<dbReference type="RefSeq" id="WP_087915443.1">
    <property type="nucleotide sequence ID" value="NZ_CP021780.1"/>
</dbReference>
<evidence type="ECO:0000313" key="2">
    <source>
        <dbReference type="EMBL" id="ASA21433.1"/>
    </source>
</evidence>
<dbReference type="GO" id="GO:0032259">
    <property type="term" value="P:methylation"/>
    <property type="evidence" value="ECO:0007669"/>
    <property type="project" value="UniProtKB-KW"/>
</dbReference>
<dbReference type="KEGG" id="pdh:B9T62_11970"/>
<dbReference type="Proteomes" id="UP000249890">
    <property type="component" value="Chromosome"/>
</dbReference>
<organism evidence="2 3">
    <name type="scientific">Paenibacillus donghaensis</name>
    <dbReference type="NCBI Taxonomy" id="414771"/>
    <lineage>
        <taxon>Bacteria</taxon>
        <taxon>Bacillati</taxon>
        <taxon>Bacillota</taxon>
        <taxon>Bacilli</taxon>
        <taxon>Bacillales</taxon>
        <taxon>Paenibacillaceae</taxon>
        <taxon>Paenibacillus</taxon>
    </lineage>
</organism>
<name>A0A2Z2KEC6_9BACL</name>
<accession>A0A2Z2KEC6</accession>
<reference evidence="2 3" key="1">
    <citation type="submission" date="2017-06" db="EMBL/GenBank/DDBJ databases">
        <title>Complete genome sequence of Paenibacillus donghaensis KCTC 13049T isolated from East Sea sediment, South Korea.</title>
        <authorList>
            <person name="Jung B.K."/>
            <person name="Hong S.-J."/>
            <person name="Shin J.-H."/>
        </authorList>
    </citation>
    <scope>NUCLEOTIDE SEQUENCE [LARGE SCALE GENOMIC DNA]</scope>
    <source>
        <strain evidence="2 3">KCTC 13049</strain>
    </source>
</reference>
<dbReference type="Pfam" id="PF13649">
    <property type="entry name" value="Methyltransf_25"/>
    <property type="match status" value="1"/>
</dbReference>
<dbReference type="AlphaFoldDB" id="A0A2Z2KEC6"/>
<gene>
    <name evidence="2" type="ORF">B9T62_11970</name>
</gene>
<dbReference type="InterPro" id="IPR029063">
    <property type="entry name" value="SAM-dependent_MTases_sf"/>
</dbReference>
<keyword evidence="2" id="KW-0808">Transferase</keyword>